<accession>A0AAP3AN08</accession>
<dbReference type="RefSeq" id="WP_214193923.1">
    <property type="nucleotide sequence ID" value="NZ_CP081925.1"/>
</dbReference>
<name>A0AAP3AN08_RIEAN</name>
<evidence type="ECO:0000259" key="1">
    <source>
        <dbReference type="Pfam" id="PF11967"/>
    </source>
</evidence>
<gene>
    <name evidence="2" type="ORF">OKE68_10830</name>
</gene>
<sequence length="225" mass="26017">MQSLQGFILSYTKYNDSGAVLRVLEREAGIQSYFVKNIYLARNKQKVYLMPLMGVDFNVSKTKSGALPLVNQISPSEISKMIDFTLVNNAQMTLLAEFILKTVPYEVVEDSLYQCVEDFYINMDNKNALIFSIYSIIKNIGYGFLFTEGTFFDLKNGCFQEVENEFTINRVLSDILKNIESLAFIKTPIDTSERRDIIDVLMRYCKYHIPEFSEPKSLDIFREVF</sequence>
<proteinExistence type="predicted"/>
<comment type="caution">
    <text evidence="2">The sequence shown here is derived from an EMBL/GenBank/DDBJ whole genome shotgun (WGS) entry which is preliminary data.</text>
</comment>
<protein>
    <submittedName>
        <fullName evidence="2">Recombination protein O N-terminal domain-containing protein</fullName>
    </submittedName>
</protein>
<dbReference type="AlphaFoldDB" id="A0AAP3AN08"/>
<evidence type="ECO:0000313" key="3">
    <source>
        <dbReference type="Proteomes" id="UP001207440"/>
    </source>
</evidence>
<reference evidence="2" key="1">
    <citation type="submission" date="2022-10" db="EMBL/GenBank/DDBJ databases">
        <title>Sifting through the core-genome to identify putative cross-protective antigens against Riemerella anatipestifer.</title>
        <authorList>
            <person name="Zheng X."/>
            <person name="Zhang W."/>
        </authorList>
    </citation>
    <scope>NUCLEOTIDE SEQUENCE</scope>
    <source>
        <strain evidence="2">ZWRA178</strain>
    </source>
</reference>
<dbReference type="Pfam" id="PF11967">
    <property type="entry name" value="RecO_N"/>
    <property type="match status" value="1"/>
</dbReference>
<dbReference type="InterPro" id="IPR012340">
    <property type="entry name" value="NA-bd_OB-fold"/>
</dbReference>
<dbReference type="InterPro" id="IPR022572">
    <property type="entry name" value="DNA_rep/recomb_RecO_N"/>
</dbReference>
<dbReference type="Proteomes" id="UP001207440">
    <property type="component" value="Unassembled WGS sequence"/>
</dbReference>
<dbReference type="Gene3D" id="2.40.50.140">
    <property type="entry name" value="Nucleic acid-binding proteins"/>
    <property type="match status" value="1"/>
</dbReference>
<feature type="domain" description="DNA replication/recombination mediator RecO N-terminal" evidence="1">
    <location>
        <begin position="3"/>
        <end position="75"/>
    </location>
</feature>
<evidence type="ECO:0000313" key="2">
    <source>
        <dbReference type="EMBL" id="MCW0524806.1"/>
    </source>
</evidence>
<dbReference type="EMBL" id="JAOZYT010000104">
    <property type="protein sequence ID" value="MCW0524806.1"/>
    <property type="molecule type" value="Genomic_DNA"/>
</dbReference>
<organism evidence="2 3">
    <name type="scientific">Riemerella anatipestifer</name>
    <name type="common">Moraxella anatipestifer</name>
    <dbReference type="NCBI Taxonomy" id="34085"/>
    <lineage>
        <taxon>Bacteria</taxon>
        <taxon>Pseudomonadati</taxon>
        <taxon>Bacteroidota</taxon>
        <taxon>Flavobacteriia</taxon>
        <taxon>Flavobacteriales</taxon>
        <taxon>Weeksellaceae</taxon>
        <taxon>Riemerella</taxon>
    </lineage>
</organism>